<dbReference type="EMBL" id="JBIGHZ010000001">
    <property type="protein sequence ID" value="MFG6447089.1"/>
    <property type="molecule type" value="Genomic_DNA"/>
</dbReference>
<accession>A0ABW7FRY6</accession>
<name>A0ABW7FRY6_9BURK</name>
<gene>
    <name evidence="6" type="ORF">ACG0Z6_02400</name>
</gene>
<dbReference type="InterPro" id="IPR000595">
    <property type="entry name" value="cNMP-bd_dom"/>
</dbReference>
<dbReference type="Proteomes" id="UP001606099">
    <property type="component" value="Unassembled WGS sequence"/>
</dbReference>
<evidence type="ECO:0000259" key="4">
    <source>
        <dbReference type="PROSITE" id="PS50042"/>
    </source>
</evidence>
<dbReference type="SUPFAM" id="SSF46785">
    <property type="entry name" value="Winged helix' DNA-binding domain"/>
    <property type="match status" value="1"/>
</dbReference>
<dbReference type="PROSITE" id="PS51063">
    <property type="entry name" value="HTH_CRP_2"/>
    <property type="match status" value="1"/>
</dbReference>
<evidence type="ECO:0000256" key="2">
    <source>
        <dbReference type="ARBA" id="ARBA00023125"/>
    </source>
</evidence>
<reference evidence="6 7" key="1">
    <citation type="submission" date="2024-08" db="EMBL/GenBank/DDBJ databases">
        <authorList>
            <person name="Lu H."/>
        </authorList>
    </citation>
    <scope>NUCLEOTIDE SEQUENCE [LARGE SCALE GENOMIC DNA]</scope>
    <source>
        <strain evidence="6 7">BYS180W</strain>
    </source>
</reference>
<feature type="domain" description="HTH crp-type" evidence="5">
    <location>
        <begin position="160"/>
        <end position="226"/>
    </location>
</feature>
<evidence type="ECO:0000256" key="3">
    <source>
        <dbReference type="ARBA" id="ARBA00023163"/>
    </source>
</evidence>
<proteinExistence type="predicted"/>
<dbReference type="InterPro" id="IPR036390">
    <property type="entry name" value="WH_DNA-bd_sf"/>
</dbReference>
<dbReference type="PROSITE" id="PS50042">
    <property type="entry name" value="CNMP_BINDING_3"/>
    <property type="match status" value="1"/>
</dbReference>
<feature type="domain" description="Cyclic nucleotide-binding" evidence="4">
    <location>
        <begin position="22"/>
        <end position="146"/>
    </location>
</feature>
<dbReference type="InterPro" id="IPR014710">
    <property type="entry name" value="RmlC-like_jellyroll"/>
</dbReference>
<sequence length="234" mass="25390">MECSASLETCASAYPDQPALGMWQGLLPGVGAHLLGELQARAVVRHVEPGALILRHSQTQPDVLALLQGQAGVGELRSTEAPVLERSVRGPQWLNLASAWLHQASAQDIWAQSSAQLLALPVLALRHVLRRQPELADALLQAMARQVTELSGLTHEFMRLDAEKRLAAWLLRRAGGLPSLALGERKRDIAAQLAIAPETLSRLMKQLKLKGLIDMQGYTVHVLRPEGLAALAQC</sequence>
<protein>
    <submittedName>
        <fullName evidence="6">Crp/Fnr family transcriptional regulator</fullName>
    </submittedName>
</protein>
<dbReference type="SUPFAM" id="SSF51206">
    <property type="entry name" value="cAMP-binding domain-like"/>
    <property type="match status" value="1"/>
</dbReference>
<dbReference type="InterPro" id="IPR036388">
    <property type="entry name" value="WH-like_DNA-bd_sf"/>
</dbReference>
<dbReference type="Gene3D" id="1.10.10.10">
    <property type="entry name" value="Winged helix-like DNA-binding domain superfamily/Winged helix DNA-binding domain"/>
    <property type="match status" value="1"/>
</dbReference>
<dbReference type="Pfam" id="PF13545">
    <property type="entry name" value="HTH_Crp_2"/>
    <property type="match status" value="1"/>
</dbReference>
<dbReference type="InterPro" id="IPR018490">
    <property type="entry name" value="cNMP-bd_dom_sf"/>
</dbReference>
<dbReference type="Gene3D" id="2.60.120.10">
    <property type="entry name" value="Jelly Rolls"/>
    <property type="match status" value="1"/>
</dbReference>
<keyword evidence="7" id="KW-1185">Reference proteome</keyword>
<keyword evidence="2" id="KW-0238">DNA-binding</keyword>
<dbReference type="SMART" id="SM00419">
    <property type="entry name" value="HTH_CRP"/>
    <property type="match status" value="1"/>
</dbReference>
<evidence type="ECO:0000313" key="7">
    <source>
        <dbReference type="Proteomes" id="UP001606099"/>
    </source>
</evidence>
<dbReference type="RefSeq" id="WP_394458462.1">
    <property type="nucleotide sequence ID" value="NZ_JBIGHZ010000001.1"/>
</dbReference>
<comment type="caution">
    <text evidence="6">The sequence shown here is derived from an EMBL/GenBank/DDBJ whole genome shotgun (WGS) entry which is preliminary data.</text>
</comment>
<evidence type="ECO:0000259" key="5">
    <source>
        <dbReference type="PROSITE" id="PS51063"/>
    </source>
</evidence>
<keyword evidence="3" id="KW-0804">Transcription</keyword>
<keyword evidence="1" id="KW-0805">Transcription regulation</keyword>
<evidence type="ECO:0000256" key="1">
    <source>
        <dbReference type="ARBA" id="ARBA00023015"/>
    </source>
</evidence>
<evidence type="ECO:0000313" key="6">
    <source>
        <dbReference type="EMBL" id="MFG6447089.1"/>
    </source>
</evidence>
<dbReference type="InterPro" id="IPR012318">
    <property type="entry name" value="HTH_CRP"/>
</dbReference>
<organism evidence="6 7">
    <name type="scientific">Roseateles rivi</name>
    <dbReference type="NCBI Taxonomy" id="3299028"/>
    <lineage>
        <taxon>Bacteria</taxon>
        <taxon>Pseudomonadati</taxon>
        <taxon>Pseudomonadota</taxon>
        <taxon>Betaproteobacteria</taxon>
        <taxon>Burkholderiales</taxon>
        <taxon>Sphaerotilaceae</taxon>
        <taxon>Roseateles</taxon>
    </lineage>
</organism>